<dbReference type="PANTHER" id="PTHR42711">
    <property type="entry name" value="ABC TRANSPORTER ATP-BINDING PROTEIN"/>
    <property type="match status" value="1"/>
</dbReference>
<dbReference type="InterPro" id="IPR003593">
    <property type="entry name" value="AAA+_ATPase"/>
</dbReference>
<dbReference type="InterPro" id="IPR050763">
    <property type="entry name" value="ABC_transporter_ATP-binding"/>
</dbReference>
<reference evidence="7 8" key="1">
    <citation type="journal article" date="2014" name="Int. J. Syst. Evol. Microbiol.">
        <title>Description of Galbitalea soli gen. nov., sp. nov., and Frondihabitans sucicola sp. nov.</title>
        <authorList>
            <person name="Kim S.J."/>
            <person name="Lim J.M."/>
            <person name="Ahn J.H."/>
            <person name="Weon H.Y."/>
            <person name="Hamada M."/>
            <person name="Suzuki K."/>
            <person name="Ahn T.Y."/>
            <person name="Kwon S.W."/>
        </authorList>
    </citation>
    <scope>NUCLEOTIDE SEQUENCE [LARGE SCALE GENOMIC DNA]</scope>
    <source>
        <strain evidence="7 8">NBRC 108727</strain>
    </source>
</reference>
<organism evidence="7 8">
    <name type="scientific">Galbitalea soli</name>
    <dbReference type="NCBI Taxonomy" id="1268042"/>
    <lineage>
        <taxon>Bacteria</taxon>
        <taxon>Bacillati</taxon>
        <taxon>Actinomycetota</taxon>
        <taxon>Actinomycetes</taxon>
        <taxon>Micrococcales</taxon>
        <taxon>Microbacteriaceae</taxon>
        <taxon>Galbitalea</taxon>
    </lineage>
</organism>
<evidence type="ECO:0000256" key="5">
    <source>
        <dbReference type="ARBA" id="ARBA00023251"/>
    </source>
</evidence>
<dbReference type="InterPro" id="IPR003439">
    <property type="entry name" value="ABC_transporter-like_ATP-bd"/>
</dbReference>
<keyword evidence="3" id="KW-0547">Nucleotide-binding</keyword>
<name>A0A7C9PPD9_9MICO</name>
<evidence type="ECO:0000256" key="1">
    <source>
        <dbReference type="ARBA" id="ARBA00004202"/>
    </source>
</evidence>
<evidence type="ECO:0000313" key="8">
    <source>
        <dbReference type="Proteomes" id="UP000479756"/>
    </source>
</evidence>
<evidence type="ECO:0000256" key="4">
    <source>
        <dbReference type="ARBA" id="ARBA00022840"/>
    </source>
</evidence>
<dbReference type="GO" id="GO:0005524">
    <property type="term" value="F:ATP binding"/>
    <property type="evidence" value="ECO:0007669"/>
    <property type="project" value="UniProtKB-KW"/>
</dbReference>
<comment type="caution">
    <text evidence="7">The sequence shown here is derived from an EMBL/GenBank/DDBJ whole genome shotgun (WGS) entry which is preliminary data.</text>
</comment>
<keyword evidence="4 7" id="KW-0067">ATP-binding</keyword>
<gene>
    <name evidence="7" type="ORF">G3T37_12255</name>
</gene>
<dbReference type="PANTHER" id="PTHR42711:SF17">
    <property type="entry name" value="ABC TRANSPORTER ATP-BINDING PROTEIN"/>
    <property type="match status" value="1"/>
</dbReference>
<dbReference type="EMBL" id="JAAGWZ010000004">
    <property type="protein sequence ID" value="NEM92126.1"/>
    <property type="molecule type" value="Genomic_DNA"/>
</dbReference>
<dbReference type="InterPro" id="IPR017871">
    <property type="entry name" value="ABC_transporter-like_CS"/>
</dbReference>
<keyword evidence="2" id="KW-0813">Transport</keyword>
<dbReference type="CDD" id="cd03230">
    <property type="entry name" value="ABC_DR_subfamily_A"/>
    <property type="match status" value="1"/>
</dbReference>
<evidence type="ECO:0000256" key="3">
    <source>
        <dbReference type="ARBA" id="ARBA00022741"/>
    </source>
</evidence>
<dbReference type="RefSeq" id="WP_163474188.1">
    <property type="nucleotide sequence ID" value="NZ_JAAGWZ010000004.1"/>
</dbReference>
<evidence type="ECO:0000313" key="7">
    <source>
        <dbReference type="EMBL" id="NEM92126.1"/>
    </source>
</evidence>
<accession>A0A7C9PPD9</accession>
<dbReference type="Proteomes" id="UP000479756">
    <property type="component" value="Unassembled WGS sequence"/>
</dbReference>
<comment type="subcellular location">
    <subcellularLocation>
        <location evidence="1">Cell membrane</location>
        <topology evidence="1">Peripheral membrane protein</topology>
    </subcellularLocation>
</comment>
<protein>
    <submittedName>
        <fullName evidence="7">ABC transporter ATP-binding protein</fullName>
    </submittedName>
</protein>
<dbReference type="Gene3D" id="3.40.50.300">
    <property type="entry name" value="P-loop containing nucleotide triphosphate hydrolases"/>
    <property type="match status" value="1"/>
</dbReference>
<dbReference type="SMART" id="SM00382">
    <property type="entry name" value="AAA"/>
    <property type="match status" value="1"/>
</dbReference>
<evidence type="ECO:0000256" key="2">
    <source>
        <dbReference type="ARBA" id="ARBA00022448"/>
    </source>
</evidence>
<dbReference type="GO" id="GO:0016887">
    <property type="term" value="F:ATP hydrolysis activity"/>
    <property type="evidence" value="ECO:0007669"/>
    <property type="project" value="InterPro"/>
</dbReference>
<dbReference type="AlphaFoldDB" id="A0A7C9PPD9"/>
<sequence length="305" mass="31792">MRNELSVAWRDVRKSFGRRAALDRFTLEAGPGIHCLLGDNGAGKSTAFAVLTGARRPDAGDVLVGGERVRRGGATARLIGSAPQSLSYPPTVRVREVVDYVAAHYAAPAPTAAILDRVGLTALARRSCGGLSGGEARRLALACALVGDTPVVVLDEPSAGLDRSGQGELREIIRGLGSAGRIVLLASHDLADVEALADRVWVVAAGRVVLGTDPDDITRRLGTRRIRFPIARAVGWKPVAVRVDPEAVVSEAAGTAIISTTRADAVARELLGVDGLADLTIERPTLGEAIDQLALATRDATDAPA</sequence>
<evidence type="ECO:0000259" key="6">
    <source>
        <dbReference type="PROSITE" id="PS50893"/>
    </source>
</evidence>
<dbReference type="PROSITE" id="PS50893">
    <property type="entry name" value="ABC_TRANSPORTER_2"/>
    <property type="match status" value="1"/>
</dbReference>
<keyword evidence="5" id="KW-0046">Antibiotic resistance</keyword>
<dbReference type="GO" id="GO:0005886">
    <property type="term" value="C:plasma membrane"/>
    <property type="evidence" value="ECO:0007669"/>
    <property type="project" value="UniProtKB-SubCell"/>
</dbReference>
<dbReference type="Pfam" id="PF00005">
    <property type="entry name" value="ABC_tran"/>
    <property type="match status" value="1"/>
</dbReference>
<dbReference type="GO" id="GO:0046677">
    <property type="term" value="P:response to antibiotic"/>
    <property type="evidence" value="ECO:0007669"/>
    <property type="project" value="UniProtKB-KW"/>
</dbReference>
<proteinExistence type="predicted"/>
<dbReference type="PROSITE" id="PS00211">
    <property type="entry name" value="ABC_TRANSPORTER_1"/>
    <property type="match status" value="1"/>
</dbReference>
<dbReference type="SUPFAM" id="SSF52540">
    <property type="entry name" value="P-loop containing nucleoside triphosphate hydrolases"/>
    <property type="match status" value="1"/>
</dbReference>
<feature type="domain" description="ABC transporter" evidence="6">
    <location>
        <begin position="7"/>
        <end position="230"/>
    </location>
</feature>
<keyword evidence="8" id="KW-1185">Reference proteome</keyword>
<dbReference type="InterPro" id="IPR027417">
    <property type="entry name" value="P-loop_NTPase"/>
</dbReference>